<feature type="compositionally biased region" description="Basic and acidic residues" evidence="1">
    <location>
        <begin position="1"/>
        <end position="12"/>
    </location>
</feature>
<accession>A0A845SJK1</accession>
<dbReference type="Gene3D" id="3.40.50.1820">
    <property type="entry name" value="alpha/beta hydrolase"/>
    <property type="match status" value="1"/>
</dbReference>
<keyword evidence="3" id="KW-1185">Reference proteome</keyword>
<evidence type="ECO:0000313" key="2">
    <source>
        <dbReference type="EMBL" id="NDL63437.1"/>
    </source>
</evidence>
<protein>
    <submittedName>
        <fullName evidence="2">Alpha/beta fold hydrolase</fullName>
    </submittedName>
</protein>
<evidence type="ECO:0000256" key="1">
    <source>
        <dbReference type="SAM" id="MobiDB-lite"/>
    </source>
</evidence>
<dbReference type="InterPro" id="IPR010662">
    <property type="entry name" value="RBBP9/YdeN"/>
</dbReference>
<dbReference type="AlphaFoldDB" id="A0A845SJK1"/>
<reference evidence="2 3" key="2">
    <citation type="submission" date="2020-02" db="EMBL/GenBank/DDBJ databases">
        <title>The new genus of Enterobacteriales.</title>
        <authorList>
            <person name="Kim I.S."/>
        </authorList>
    </citation>
    <scope>NUCLEOTIDE SEQUENCE [LARGE SCALE GENOMIC DNA]</scope>
    <source>
        <strain evidence="2 3">SAP-6</strain>
    </source>
</reference>
<dbReference type="EMBL" id="WUBS01000007">
    <property type="protein sequence ID" value="NDL63437.1"/>
    <property type="molecule type" value="Genomic_DNA"/>
</dbReference>
<comment type="caution">
    <text evidence="2">The sequence shown here is derived from an EMBL/GenBank/DDBJ whole genome shotgun (WGS) entry which is preliminary data.</text>
</comment>
<feature type="region of interest" description="Disordered" evidence="1">
    <location>
        <begin position="1"/>
        <end position="65"/>
    </location>
</feature>
<evidence type="ECO:0000313" key="3">
    <source>
        <dbReference type="Proteomes" id="UP000461443"/>
    </source>
</evidence>
<dbReference type="Proteomes" id="UP000461443">
    <property type="component" value="Unassembled WGS sequence"/>
</dbReference>
<dbReference type="SUPFAM" id="SSF53474">
    <property type="entry name" value="alpha/beta-Hydrolases"/>
    <property type="match status" value="1"/>
</dbReference>
<organism evidence="2 3">
    <name type="scientific">Acerihabitans arboris</name>
    <dbReference type="NCBI Taxonomy" id="2691583"/>
    <lineage>
        <taxon>Bacteria</taxon>
        <taxon>Pseudomonadati</taxon>
        <taxon>Pseudomonadota</taxon>
        <taxon>Gammaproteobacteria</taxon>
        <taxon>Enterobacterales</taxon>
        <taxon>Pectobacteriaceae</taxon>
        <taxon>Acerihabitans</taxon>
    </lineage>
</organism>
<sequence length="248" mass="27346">MNRDRPAREQPAHKRPVLECSVPDRFAHERPVSDRPARERPVPDVPVRQGPGGNPPPARDPGLSGGDAAYASLRVVLVPGINDSGPEHWQTCWQRGFPAWRRIAQRNWLQPDLDGWQMAIRRALGEPSPPALLIGHSFGALSSWYYASRFTGRIAGVVLVAPAEPVRFEIEDRILPVRLPVPSLMFASHNDPLLTFGRAQYWADAWGSELVDVGEAGHINAQSGFGEWPHGLGCVEQFARRLALAAGQ</sequence>
<gene>
    <name evidence="2" type="ORF">GRH90_11850</name>
</gene>
<proteinExistence type="predicted"/>
<keyword evidence="2" id="KW-0378">Hydrolase</keyword>
<reference evidence="2 3" key="1">
    <citation type="submission" date="2019-12" db="EMBL/GenBank/DDBJ databases">
        <authorList>
            <person name="Lee S.D."/>
        </authorList>
    </citation>
    <scope>NUCLEOTIDE SEQUENCE [LARGE SCALE GENOMIC DNA]</scope>
    <source>
        <strain evidence="2 3">SAP-6</strain>
    </source>
</reference>
<dbReference type="Pfam" id="PF06821">
    <property type="entry name" value="Ser_hydrolase"/>
    <property type="match status" value="1"/>
</dbReference>
<feature type="compositionally biased region" description="Basic and acidic residues" evidence="1">
    <location>
        <begin position="25"/>
        <end position="42"/>
    </location>
</feature>
<dbReference type="GO" id="GO:0016787">
    <property type="term" value="F:hydrolase activity"/>
    <property type="evidence" value="ECO:0007669"/>
    <property type="project" value="UniProtKB-KW"/>
</dbReference>
<name>A0A845SJK1_9GAMM</name>
<dbReference type="InterPro" id="IPR029058">
    <property type="entry name" value="AB_hydrolase_fold"/>
</dbReference>